<dbReference type="PANTHER" id="PTHR10091">
    <property type="entry name" value="ALDOSE-1-EPIMERASE"/>
    <property type="match status" value="1"/>
</dbReference>
<dbReference type="STRING" id="284592.Q6BTG0"/>
<keyword evidence="3" id="KW-0119">Carbohydrate metabolism</keyword>
<dbReference type="GO" id="GO:0006006">
    <property type="term" value="P:glucose metabolic process"/>
    <property type="evidence" value="ECO:0007669"/>
    <property type="project" value="TreeGrafter"/>
</dbReference>
<dbReference type="KEGG" id="dha:DEHA2D00902g"/>
<dbReference type="CDD" id="cd09019">
    <property type="entry name" value="galactose_mutarotase_like"/>
    <property type="match status" value="1"/>
</dbReference>
<dbReference type="OMA" id="NWATYQF"/>
<gene>
    <name evidence="5" type="ordered locus">DEHA2D00902g</name>
</gene>
<name>Q6BTG0_DEBHA</name>
<dbReference type="Pfam" id="PF01263">
    <property type="entry name" value="Aldose_epim"/>
    <property type="match status" value="1"/>
</dbReference>
<keyword evidence="6" id="KW-1185">Reference proteome</keyword>
<dbReference type="eggNOG" id="KOG1604">
    <property type="taxonomic scope" value="Eukaryota"/>
</dbReference>
<dbReference type="OrthoDB" id="9402762at2759"/>
<dbReference type="GO" id="GO:0004034">
    <property type="term" value="F:aldose 1-epimerase activity"/>
    <property type="evidence" value="ECO:0007669"/>
    <property type="project" value="TreeGrafter"/>
</dbReference>
<reference evidence="5 6" key="1">
    <citation type="journal article" date="2004" name="Nature">
        <title>Genome evolution in yeasts.</title>
        <authorList>
            <consortium name="Genolevures"/>
            <person name="Dujon B."/>
            <person name="Sherman D."/>
            <person name="Fischer G."/>
            <person name="Durrens P."/>
            <person name="Casaregola S."/>
            <person name="Lafontaine I."/>
            <person name="de Montigny J."/>
            <person name="Marck C."/>
            <person name="Neuveglise C."/>
            <person name="Talla E."/>
            <person name="Goffard N."/>
            <person name="Frangeul L."/>
            <person name="Aigle M."/>
            <person name="Anthouard V."/>
            <person name="Babour A."/>
            <person name="Barbe V."/>
            <person name="Barnay S."/>
            <person name="Blanchin S."/>
            <person name="Beckerich J.M."/>
            <person name="Beyne E."/>
            <person name="Bleykasten C."/>
            <person name="Boisrame A."/>
            <person name="Boyer J."/>
            <person name="Cattolico L."/>
            <person name="Confanioleri F."/>
            <person name="de Daruvar A."/>
            <person name="Despons L."/>
            <person name="Fabre E."/>
            <person name="Fairhead C."/>
            <person name="Ferry-Dumazet H."/>
            <person name="Groppi A."/>
            <person name="Hantraye F."/>
            <person name="Hennequin C."/>
            <person name="Jauniaux N."/>
            <person name="Joyet P."/>
            <person name="Kachouri R."/>
            <person name="Kerrest A."/>
            <person name="Koszul R."/>
            <person name="Lemaire M."/>
            <person name="Lesur I."/>
            <person name="Ma L."/>
            <person name="Muller H."/>
            <person name="Nicaud J.M."/>
            <person name="Nikolski M."/>
            <person name="Oztas S."/>
            <person name="Ozier-Kalogeropoulos O."/>
            <person name="Pellenz S."/>
            <person name="Potier S."/>
            <person name="Richard G.F."/>
            <person name="Straub M.L."/>
            <person name="Suleau A."/>
            <person name="Swennene D."/>
            <person name="Tekaia F."/>
            <person name="Wesolowski-Louvel M."/>
            <person name="Westhof E."/>
            <person name="Wirth B."/>
            <person name="Zeniou-Meyer M."/>
            <person name="Zivanovic I."/>
            <person name="Bolotin-Fukuhara M."/>
            <person name="Thierry A."/>
            <person name="Bouchier C."/>
            <person name="Caudron B."/>
            <person name="Scarpelli C."/>
            <person name="Gaillardin C."/>
            <person name="Weissenbach J."/>
            <person name="Wincker P."/>
            <person name="Souciet J.L."/>
        </authorList>
    </citation>
    <scope>NUCLEOTIDE SEQUENCE [LARGE SCALE GENOMIC DNA]</scope>
    <source>
        <strain evidence="6">ATCC 36239 / CBS 767 / BCRC 21394 / JCM 1990 / NBRC 0083 / IGC 2968</strain>
    </source>
</reference>
<dbReference type="Proteomes" id="UP000000599">
    <property type="component" value="Chromosome D"/>
</dbReference>
<dbReference type="InParanoid" id="Q6BTG0"/>
<sequence length="408" mass="45247">MKLFTVIIVLVSINLVNALSFNGSDILANDNHGGKNMSNNSNPHVDFYSIKASGIRATFMPYGARLTHLLVKDRDGNPQDVVVGYDKGDAYINDTDTVHSYFGAVVGRYANRIKKGTFEIDDETYHVPRNENNGTNTLHGGTVGYDQRNWTVTSYNESSITFMLEDNGYEGFPGSVITYATYAVKTRDRRPILTTRLVSIPLDGATPISLSNHIYWSLNAFTDARNPTVLNDTLSLPYSNRYIETDKFLVPTGDINLVQDKAGTDFIEAIELGTNIKQAVGGCGPKCTGLDTAFILDRPRYSGPESTDLVLLTLQSNKTGIKMELKTNQQSLQIYSCDGQDGTIPVKKSQQHGNDTTYLEQYGCVVIEPQQWIDGINNPQWAQNEFQVYGVDTQPAVNFASYEFSSFE</sequence>
<feature type="chain" id="PRO_5004271156" evidence="4">
    <location>
        <begin position="19"/>
        <end position="408"/>
    </location>
</feature>
<keyword evidence="2" id="KW-0413">Isomerase</keyword>
<dbReference type="HOGENOM" id="CLU_031753_0_0_1"/>
<dbReference type="Gene3D" id="2.70.98.10">
    <property type="match status" value="1"/>
</dbReference>
<proteinExistence type="inferred from homology"/>
<dbReference type="VEuPathDB" id="FungiDB:DEHA2D00902g"/>
<dbReference type="InterPro" id="IPR047215">
    <property type="entry name" value="Galactose_mutarotase-like"/>
</dbReference>
<dbReference type="InterPro" id="IPR014718">
    <property type="entry name" value="GH-type_carb-bd"/>
</dbReference>
<dbReference type="PANTHER" id="PTHR10091:SF6">
    <property type="entry name" value="1-EPIMERASE, PUTATIVE (AFU_ORTHOLOGUE AFUA_3G13240)-RELATED"/>
    <property type="match status" value="1"/>
</dbReference>
<evidence type="ECO:0000256" key="1">
    <source>
        <dbReference type="ARBA" id="ARBA00006206"/>
    </source>
</evidence>
<dbReference type="InterPro" id="IPR008183">
    <property type="entry name" value="Aldose_1/G6P_1-epimerase"/>
</dbReference>
<dbReference type="AlphaFoldDB" id="Q6BTG0"/>
<evidence type="ECO:0000256" key="3">
    <source>
        <dbReference type="ARBA" id="ARBA00023277"/>
    </source>
</evidence>
<organism evidence="5 6">
    <name type="scientific">Debaryomyces hansenii (strain ATCC 36239 / CBS 767 / BCRC 21394 / JCM 1990 / NBRC 0083 / IGC 2968)</name>
    <name type="common">Yeast</name>
    <name type="synonym">Torulaspora hansenii</name>
    <dbReference type="NCBI Taxonomy" id="284592"/>
    <lineage>
        <taxon>Eukaryota</taxon>
        <taxon>Fungi</taxon>
        <taxon>Dikarya</taxon>
        <taxon>Ascomycota</taxon>
        <taxon>Saccharomycotina</taxon>
        <taxon>Pichiomycetes</taxon>
        <taxon>Debaryomycetaceae</taxon>
        <taxon>Debaryomyces</taxon>
    </lineage>
</organism>
<dbReference type="FunCoup" id="Q6BTG0">
    <property type="interactions" value="815"/>
</dbReference>
<evidence type="ECO:0000313" key="6">
    <source>
        <dbReference type="Proteomes" id="UP000000599"/>
    </source>
</evidence>
<keyword evidence="4" id="KW-0732">Signal</keyword>
<evidence type="ECO:0000313" key="5">
    <source>
        <dbReference type="EMBL" id="CAG86632.2"/>
    </source>
</evidence>
<evidence type="ECO:0000256" key="4">
    <source>
        <dbReference type="SAM" id="SignalP"/>
    </source>
</evidence>
<dbReference type="RefSeq" id="XP_458509.2">
    <property type="nucleotide sequence ID" value="XM_458509.1"/>
</dbReference>
<dbReference type="GO" id="GO:0033499">
    <property type="term" value="P:galactose catabolic process via UDP-galactose, Leloir pathway"/>
    <property type="evidence" value="ECO:0007669"/>
    <property type="project" value="TreeGrafter"/>
</dbReference>
<dbReference type="EMBL" id="CR382136">
    <property type="protein sequence ID" value="CAG86632.2"/>
    <property type="molecule type" value="Genomic_DNA"/>
</dbReference>
<evidence type="ECO:0000256" key="2">
    <source>
        <dbReference type="ARBA" id="ARBA00023235"/>
    </source>
</evidence>
<protein>
    <submittedName>
        <fullName evidence="5">DEHA2D00902p</fullName>
    </submittedName>
</protein>
<accession>Q6BTG0</accession>
<dbReference type="GeneID" id="2901067"/>
<feature type="signal peptide" evidence="4">
    <location>
        <begin position="1"/>
        <end position="18"/>
    </location>
</feature>
<dbReference type="GO" id="GO:0030246">
    <property type="term" value="F:carbohydrate binding"/>
    <property type="evidence" value="ECO:0007669"/>
    <property type="project" value="InterPro"/>
</dbReference>
<dbReference type="InterPro" id="IPR011013">
    <property type="entry name" value="Gal_mutarotase_sf_dom"/>
</dbReference>
<comment type="similarity">
    <text evidence="1">Belongs to the aldose epimerase family.</text>
</comment>
<dbReference type="SUPFAM" id="SSF74650">
    <property type="entry name" value="Galactose mutarotase-like"/>
    <property type="match status" value="1"/>
</dbReference>